<evidence type="ECO:0000313" key="15">
    <source>
        <dbReference type="Proteomes" id="UP000504604"/>
    </source>
</evidence>
<evidence type="ECO:0000256" key="12">
    <source>
        <dbReference type="RuleBase" id="RU004020"/>
    </source>
</evidence>
<protein>
    <recommendedName>
        <fullName evidence="11">Heat stress transcription factor</fullName>
    </recommendedName>
</protein>
<evidence type="ECO:0000259" key="14">
    <source>
        <dbReference type="PROSITE" id="PS00434"/>
    </source>
</evidence>
<dbReference type="PROSITE" id="PS00434">
    <property type="entry name" value="HSF_DOMAIN"/>
    <property type="match status" value="1"/>
</dbReference>
<sequence length="447" mass="50783">MVKSVENGTSLPPFLVKCYEMVNDESTNELISWTESNDSFIIWDESKFSSQLLPKYFKHSNFSSFVRQLNIYGFRKIDTDRWQFANEAFIKGQKHLLKNISRRKQPHNLVQKKSPQLKETETPVSSEEDKRMALWKEVETLKSDKISLTQELKKLSQHQQTSQSKLLLLREQLKGMEKNQQQMLSFIVMAMQSPEFMVQFFQPKENSWRMTETGKNKLSEVTDDCEPSPSDGTIVRYELPKGGHSVPPACTTEASNSEAGKEKLSEVMEDCQQTPSVGMIVRYQPPENGHSVPPACTTEAYNTEDLMELDFTSDEMRDLLMDIDLLVGPMDEKLLSLENHGQFVLPDIPEDDTMLEQLLLSDPPTGTQQLVEFEAGACTDHKMQIGLTLQPEESEEPNGSDNDVNDHQNQVAEAREAQIPTDASDKMDVLTKQMGLLTSEISCKQIS</sequence>
<dbReference type="InParanoid" id="A0A6I9SN60"/>
<dbReference type="PANTHER" id="PTHR10015">
    <property type="entry name" value="HEAT SHOCK TRANSCRIPTION FACTOR"/>
    <property type="match status" value="1"/>
</dbReference>
<comment type="similarity">
    <text evidence="2 12">Belongs to the HSF family.</text>
</comment>
<dbReference type="SMART" id="SM00415">
    <property type="entry name" value="HSF"/>
    <property type="match status" value="1"/>
</dbReference>
<dbReference type="RefSeq" id="XP_011070552.1">
    <property type="nucleotide sequence ID" value="XM_011072250.2"/>
</dbReference>
<dbReference type="FunFam" id="1.10.10.10:FF:000057">
    <property type="entry name" value="Heat shock transcription factor 1"/>
    <property type="match status" value="1"/>
</dbReference>
<dbReference type="GO" id="GO:0034605">
    <property type="term" value="P:cellular response to heat"/>
    <property type="evidence" value="ECO:0007669"/>
    <property type="project" value="TreeGrafter"/>
</dbReference>
<evidence type="ECO:0000256" key="6">
    <source>
        <dbReference type="ARBA" id="ARBA00023125"/>
    </source>
</evidence>
<dbReference type="InterPro" id="IPR036390">
    <property type="entry name" value="WH_DNA-bd_sf"/>
</dbReference>
<dbReference type="AlphaFoldDB" id="A0A6I9SN60"/>
<dbReference type="GO" id="GO:0005634">
    <property type="term" value="C:nucleus"/>
    <property type="evidence" value="ECO:0007669"/>
    <property type="project" value="UniProtKB-SubCell"/>
</dbReference>
<evidence type="ECO:0000256" key="4">
    <source>
        <dbReference type="ARBA" id="ARBA00023015"/>
    </source>
</evidence>
<dbReference type="Gramene" id="SIN_1021280.t">
    <property type="protein sequence ID" value="SIN_1021280.t"/>
    <property type="gene ID" value="SIN_1021280"/>
</dbReference>
<keyword evidence="9" id="KW-0539">Nucleus</keyword>
<evidence type="ECO:0000256" key="10">
    <source>
        <dbReference type="ARBA" id="ARBA00055747"/>
    </source>
</evidence>
<evidence type="ECO:0000256" key="7">
    <source>
        <dbReference type="ARBA" id="ARBA00023159"/>
    </source>
</evidence>
<evidence type="ECO:0000256" key="13">
    <source>
        <dbReference type="SAM" id="MobiDB-lite"/>
    </source>
</evidence>
<dbReference type="Gene3D" id="1.10.10.10">
    <property type="entry name" value="Winged helix-like DNA-binding domain superfamily/Winged helix DNA-binding domain"/>
    <property type="match status" value="1"/>
</dbReference>
<gene>
    <name evidence="16" type="primary">LOC105156181</name>
</gene>
<dbReference type="Proteomes" id="UP000504604">
    <property type="component" value="Linkage group LG2"/>
</dbReference>
<comment type="subcellular location">
    <subcellularLocation>
        <location evidence="1">Nucleus</location>
    </subcellularLocation>
</comment>
<organism evidence="15 16">
    <name type="scientific">Sesamum indicum</name>
    <name type="common">Oriental sesame</name>
    <name type="synonym">Sesamum orientale</name>
    <dbReference type="NCBI Taxonomy" id="4182"/>
    <lineage>
        <taxon>Eukaryota</taxon>
        <taxon>Viridiplantae</taxon>
        <taxon>Streptophyta</taxon>
        <taxon>Embryophyta</taxon>
        <taxon>Tracheophyta</taxon>
        <taxon>Spermatophyta</taxon>
        <taxon>Magnoliopsida</taxon>
        <taxon>eudicotyledons</taxon>
        <taxon>Gunneridae</taxon>
        <taxon>Pentapetalae</taxon>
        <taxon>asterids</taxon>
        <taxon>lamiids</taxon>
        <taxon>Lamiales</taxon>
        <taxon>Pedaliaceae</taxon>
        <taxon>Sesamum</taxon>
    </lineage>
</organism>
<dbReference type="OrthoDB" id="60033at2759"/>
<keyword evidence="8" id="KW-0804">Transcription</keyword>
<feature type="compositionally biased region" description="Polar residues" evidence="13">
    <location>
        <begin position="399"/>
        <end position="411"/>
    </location>
</feature>
<comment type="function">
    <text evidence="10">DNA-binding protein that specifically binds heat shock promoter elements (HSE) and activates transcription.</text>
</comment>
<dbReference type="InterPro" id="IPR000232">
    <property type="entry name" value="HSF_DNA-bd"/>
</dbReference>
<dbReference type="InterPro" id="IPR036388">
    <property type="entry name" value="WH-like_DNA-bd_sf"/>
</dbReference>
<keyword evidence="5" id="KW-0346">Stress response</keyword>
<dbReference type="PANTHER" id="PTHR10015:SF325">
    <property type="entry name" value="HEAT STRESS TRANSCRIPTION FACTOR A-8"/>
    <property type="match status" value="1"/>
</dbReference>
<evidence type="ECO:0000256" key="8">
    <source>
        <dbReference type="ARBA" id="ARBA00023163"/>
    </source>
</evidence>
<evidence type="ECO:0000256" key="1">
    <source>
        <dbReference type="ARBA" id="ARBA00004123"/>
    </source>
</evidence>
<accession>A0A6I9SN60</accession>
<dbReference type="Pfam" id="PF00447">
    <property type="entry name" value="HSF_DNA-bind"/>
    <property type="match status" value="1"/>
</dbReference>
<keyword evidence="15" id="KW-1185">Reference proteome</keyword>
<evidence type="ECO:0000256" key="5">
    <source>
        <dbReference type="ARBA" id="ARBA00023016"/>
    </source>
</evidence>
<keyword evidence="6" id="KW-0238">DNA-binding</keyword>
<dbReference type="KEGG" id="sind:105156181"/>
<evidence type="ECO:0000256" key="11">
    <source>
        <dbReference type="ARBA" id="ARBA00081483"/>
    </source>
</evidence>
<dbReference type="FunCoup" id="A0A6I9SN60">
    <property type="interactions" value="44"/>
</dbReference>
<dbReference type="GO" id="GO:0006357">
    <property type="term" value="P:regulation of transcription by RNA polymerase II"/>
    <property type="evidence" value="ECO:0007669"/>
    <property type="project" value="TreeGrafter"/>
</dbReference>
<name>A0A6I9SN60_SESIN</name>
<feature type="region of interest" description="Disordered" evidence="13">
    <location>
        <begin position="390"/>
        <end position="425"/>
    </location>
</feature>
<evidence type="ECO:0000256" key="3">
    <source>
        <dbReference type="ARBA" id="ARBA00022553"/>
    </source>
</evidence>
<reference evidence="16" key="1">
    <citation type="submission" date="2025-08" db="UniProtKB">
        <authorList>
            <consortium name="RefSeq"/>
        </authorList>
    </citation>
    <scope>IDENTIFICATION</scope>
</reference>
<proteinExistence type="inferred from homology"/>
<evidence type="ECO:0000256" key="2">
    <source>
        <dbReference type="ARBA" id="ARBA00006403"/>
    </source>
</evidence>
<dbReference type="SUPFAM" id="SSF46785">
    <property type="entry name" value="Winged helix' DNA-binding domain"/>
    <property type="match status" value="1"/>
</dbReference>
<keyword evidence="7" id="KW-0010">Activator</keyword>
<dbReference type="GeneID" id="105156181"/>
<feature type="domain" description="HSF-type DNA-binding" evidence="14">
    <location>
        <begin position="53"/>
        <end position="77"/>
    </location>
</feature>
<evidence type="ECO:0000256" key="9">
    <source>
        <dbReference type="ARBA" id="ARBA00023242"/>
    </source>
</evidence>
<keyword evidence="3" id="KW-0597">Phosphoprotein</keyword>
<dbReference type="GO" id="GO:0000978">
    <property type="term" value="F:RNA polymerase II cis-regulatory region sequence-specific DNA binding"/>
    <property type="evidence" value="ECO:0007669"/>
    <property type="project" value="TreeGrafter"/>
</dbReference>
<evidence type="ECO:0000313" key="16">
    <source>
        <dbReference type="RefSeq" id="XP_011070552.1"/>
    </source>
</evidence>
<keyword evidence="4" id="KW-0805">Transcription regulation</keyword>
<dbReference type="PRINTS" id="PR00056">
    <property type="entry name" value="HSFDOMAIN"/>
</dbReference>
<dbReference type="GO" id="GO:0003700">
    <property type="term" value="F:DNA-binding transcription factor activity"/>
    <property type="evidence" value="ECO:0007669"/>
    <property type="project" value="InterPro"/>
</dbReference>